<keyword evidence="2 4" id="KW-0479">Metal-binding</keyword>
<sequence>MKMVGKIIQIAVITLLSGSLAQAVTSKENYNYYCAQCHGLEGKGDGPNATESQPVSPKDHTDAKEMSELTKDDVIKVIRGGGAATGKSTMMPPFGKTITDAEIQDLVNYLRKLCNCKFENEP</sequence>
<evidence type="ECO:0000256" key="5">
    <source>
        <dbReference type="SAM" id="MobiDB-lite"/>
    </source>
</evidence>
<dbReference type="GO" id="GO:0020037">
    <property type="term" value="F:heme binding"/>
    <property type="evidence" value="ECO:0007669"/>
    <property type="project" value="InterPro"/>
</dbReference>
<dbReference type="InterPro" id="IPR036909">
    <property type="entry name" value="Cyt_c-like_dom_sf"/>
</dbReference>
<feature type="domain" description="Cytochrome c" evidence="7">
    <location>
        <begin position="21"/>
        <end position="114"/>
    </location>
</feature>
<dbReference type="GO" id="GO:0046872">
    <property type="term" value="F:metal ion binding"/>
    <property type="evidence" value="ECO:0007669"/>
    <property type="project" value="UniProtKB-KW"/>
</dbReference>
<evidence type="ECO:0000256" key="3">
    <source>
        <dbReference type="ARBA" id="ARBA00023004"/>
    </source>
</evidence>
<evidence type="ECO:0000256" key="4">
    <source>
        <dbReference type="PROSITE-ProRule" id="PRU00433"/>
    </source>
</evidence>
<dbReference type="Gene3D" id="1.10.760.10">
    <property type="entry name" value="Cytochrome c-like domain"/>
    <property type="match status" value="1"/>
</dbReference>
<dbReference type="InterPro" id="IPR009056">
    <property type="entry name" value="Cyt_c-like_dom"/>
</dbReference>
<organism evidence="8 9">
    <name type="scientific">Candidatus Muproteobacteria bacterium RIFCSPLOWO2_01_FULL_60_18</name>
    <dbReference type="NCBI Taxonomy" id="1817768"/>
    <lineage>
        <taxon>Bacteria</taxon>
        <taxon>Pseudomonadati</taxon>
        <taxon>Pseudomonadota</taxon>
        <taxon>Candidatus Muproteobacteria</taxon>
    </lineage>
</organism>
<accession>A0A1F6TXA8</accession>
<dbReference type="Proteomes" id="UP000179037">
    <property type="component" value="Unassembled WGS sequence"/>
</dbReference>
<keyword evidence="3 4" id="KW-0408">Iron</keyword>
<reference evidence="8 9" key="1">
    <citation type="journal article" date="2016" name="Nat. Commun.">
        <title>Thousands of microbial genomes shed light on interconnected biogeochemical processes in an aquifer system.</title>
        <authorList>
            <person name="Anantharaman K."/>
            <person name="Brown C.T."/>
            <person name="Hug L.A."/>
            <person name="Sharon I."/>
            <person name="Castelle C.J."/>
            <person name="Probst A.J."/>
            <person name="Thomas B.C."/>
            <person name="Singh A."/>
            <person name="Wilkins M.J."/>
            <person name="Karaoz U."/>
            <person name="Brodie E.L."/>
            <person name="Williams K.H."/>
            <person name="Hubbard S.S."/>
            <person name="Banfield J.F."/>
        </authorList>
    </citation>
    <scope>NUCLEOTIDE SEQUENCE [LARGE SCALE GENOMIC DNA]</scope>
</reference>
<evidence type="ECO:0000313" key="8">
    <source>
        <dbReference type="EMBL" id="OGI49778.1"/>
    </source>
</evidence>
<dbReference type="GO" id="GO:0009055">
    <property type="term" value="F:electron transfer activity"/>
    <property type="evidence" value="ECO:0007669"/>
    <property type="project" value="InterPro"/>
</dbReference>
<dbReference type="AlphaFoldDB" id="A0A1F6TXA8"/>
<evidence type="ECO:0000256" key="1">
    <source>
        <dbReference type="ARBA" id="ARBA00022617"/>
    </source>
</evidence>
<dbReference type="Pfam" id="PF13442">
    <property type="entry name" value="Cytochrome_CBB3"/>
    <property type="match status" value="1"/>
</dbReference>
<keyword evidence="1 4" id="KW-0349">Heme</keyword>
<dbReference type="EMBL" id="MFTC01000089">
    <property type="protein sequence ID" value="OGI49778.1"/>
    <property type="molecule type" value="Genomic_DNA"/>
</dbReference>
<gene>
    <name evidence="8" type="ORF">A3A87_10120</name>
</gene>
<feature type="signal peptide" evidence="6">
    <location>
        <begin position="1"/>
        <end position="21"/>
    </location>
</feature>
<comment type="caution">
    <text evidence="8">The sequence shown here is derived from an EMBL/GenBank/DDBJ whole genome shotgun (WGS) entry which is preliminary data.</text>
</comment>
<dbReference type="STRING" id="1817768.A3A87_10120"/>
<dbReference type="SUPFAM" id="SSF46626">
    <property type="entry name" value="Cytochrome c"/>
    <property type="match status" value="1"/>
</dbReference>
<feature type="compositionally biased region" description="Basic and acidic residues" evidence="5">
    <location>
        <begin position="57"/>
        <end position="67"/>
    </location>
</feature>
<proteinExistence type="predicted"/>
<evidence type="ECO:0000256" key="2">
    <source>
        <dbReference type="ARBA" id="ARBA00022723"/>
    </source>
</evidence>
<name>A0A1F6TXA8_9PROT</name>
<keyword evidence="6" id="KW-0732">Signal</keyword>
<protein>
    <recommendedName>
        <fullName evidence="7">Cytochrome c domain-containing protein</fullName>
    </recommendedName>
</protein>
<evidence type="ECO:0000259" key="7">
    <source>
        <dbReference type="PROSITE" id="PS51007"/>
    </source>
</evidence>
<evidence type="ECO:0000313" key="9">
    <source>
        <dbReference type="Proteomes" id="UP000179037"/>
    </source>
</evidence>
<evidence type="ECO:0000256" key="6">
    <source>
        <dbReference type="SAM" id="SignalP"/>
    </source>
</evidence>
<feature type="chain" id="PRO_5009526883" description="Cytochrome c domain-containing protein" evidence="6">
    <location>
        <begin position="22"/>
        <end position="122"/>
    </location>
</feature>
<dbReference type="PROSITE" id="PS50890">
    <property type="entry name" value="PUA"/>
    <property type="match status" value="1"/>
</dbReference>
<feature type="region of interest" description="Disordered" evidence="5">
    <location>
        <begin position="43"/>
        <end position="67"/>
    </location>
</feature>
<dbReference type="PROSITE" id="PS51007">
    <property type="entry name" value="CYTC"/>
    <property type="match status" value="1"/>
</dbReference>